<reference evidence="1 2" key="1">
    <citation type="submission" date="2024-01" db="EMBL/GenBank/DDBJ databases">
        <title>Genome assemblies of Stephania.</title>
        <authorList>
            <person name="Yang L."/>
        </authorList>
    </citation>
    <scope>NUCLEOTIDE SEQUENCE [LARGE SCALE GENOMIC DNA]</scope>
    <source>
        <strain evidence="1">JXDWG</strain>
        <tissue evidence="1">Leaf</tissue>
    </source>
</reference>
<keyword evidence="2" id="KW-1185">Reference proteome</keyword>
<name>A0AAP0J031_9MAGN</name>
<dbReference type="EMBL" id="JBBNAG010000006">
    <property type="protein sequence ID" value="KAK9125112.1"/>
    <property type="molecule type" value="Genomic_DNA"/>
</dbReference>
<comment type="caution">
    <text evidence="1">The sequence shown here is derived from an EMBL/GenBank/DDBJ whole genome shotgun (WGS) entry which is preliminary data.</text>
</comment>
<evidence type="ECO:0000313" key="2">
    <source>
        <dbReference type="Proteomes" id="UP001419268"/>
    </source>
</evidence>
<accession>A0AAP0J031</accession>
<dbReference type="Proteomes" id="UP001419268">
    <property type="component" value="Unassembled WGS sequence"/>
</dbReference>
<sequence>MSPFKNESLMMMWLYALMCFDEVKLMTHFENELSIQNNEVKRMTHFENE</sequence>
<protein>
    <submittedName>
        <fullName evidence="1">Uncharacterized protein</fullName>
    </submittedName>
</protein>
<dbReference type="AlphaFoldDB" id="A0AAP0J031"/>
<organism evidence="1 2">
    <name type="scientific">Stephania cephalantha</name>
    <dbReference type="NCBI Taxonomy" id="152367"/>
    <lineage>
        <taxon>Eukaryota</taxon>
        <taxon>Viridiplantae</taxon>
        <taxon>Streptophyta</taxon>
        <taxon>Embryophyta</taxon>
        <taxon>Tracheophyta</taxon>
        <taxon>Spermatophyta</taxon>
        <taxon>Magnoliopsida</taxon>
        <taxon>Ranunculales</taxon>
        <taxon>Menispermaceae</taxon>
        <taxon>Menispermoideae</taxon>
        <taxon>Cissampelideae</taxon>
        <taxon>Stephania</taxon>
    </lineage>
</organism>
<evidence type="ECO:0000313" key="1">
    <source>
        <dbReference type="EMBL" id="KAK9125112.1"/>
    </source>
</evidence>
<gene>
    <name evidence="1" type="ORF">Scep_013958</name>
</gene>
<proteinExistence type="predicted"/>